<dbReference type="InterPro" id="IPR007527">
    <property type="entry name" value="Znf_SWIM"/>
</dbReference>
<protein>
    <submittedName>
        <fullName evidence="4">ZSWM1 protein</fullName>
    </submittedName>
</protein>
<evidence type="ECO:0000256" key="1">
    <source>
        <dbReference type="PROSITE-ProRule" id="PRU00325"/>
    </source>
</evidence>
<keyword evidence="1" id="KW-0479">Metal-binding</keyword>
<dbReference type="PANTHER" id="PTHR31569">
    <property type="entry name" value="SWIM-TYPE DOMAIN-CONTAINING PROTEIN"/>
    <property type="match status" value="1"/>
</dbReference>
<dbReference type="Pfam" id="PF04434">
    <property type="entry name" value="SWIM"/>
    <property type="match status" value="1"/>
</dbReference>
<evidence type="ECO:0000313" key="4">
    <source>
        <dbReference type="EMBL" id="NXU48397.1"/>
    </source>
</evidence>
<feature type="non-terminal residue" evidence="4">
    <location>
        <position position="342"/>
    </location>
</feature>
<dbReference type="OrthoDB" id="124789at2759"/>
<name>A0A7L3L303_9CHAR</name>
<feature type="compositionally biased region" description="Polar residues" evidence="2">
    <location>
        <begin position="63"/>
        <end position="104"/>
    </location>
</feature>
<dbReference type="AlphaFoldDB" id="A0A7L3L303"/>
<dbReference type="PROSITE" id="PS50966">
    <property type="entry name" value="ZF_SWIM"/>
    <property type="match status" value="1"/>
</dbReference>
<keyword evidence="1" id="KW-0862">Zinc</keyword>
<dbReference type="Pfam" id="PF19286">
    <property type="entry name" value="ZSWIM1-3_C"/>
    <property type="match status" value="1"/>
</dbReference>
<dbReference type="InterPro" id="IPR052579">
    <property type="entry name" value="Zinc_finger_SWIM"/>
</dbReference>
<feature type="non-terminal residue" evidence="4">
    <location>
        <position position="1"/>
    </location>
</feature>
<accession>A0A7L3L303</accession>
<feature type="domain" description="SWIM-type" evidence="3">
    <location>
        <begin position="211"/>
        <end position="253"/>
    </location>
</feature>
<evidence type="ECO:0000256" key="2">
    <source>
        <dbReference type="SAM" id="MobiDB-lite"/>
    </source>
</evidence>
<gene>
    <name evidence="4" type="primary">Zswim1</name>
    <name evidence="4" type="ORF">TURVEL_R14086</name>
</gene>
<feature type="region of interest" description="Disordered" evidence="2">
    <location>
        <begin position="142"/>
        <end position="177"/>
    </location>
</feature>
<keyword evidence="1" id="KW-0863">Zinc-finger</keyword>
<dbReference type="EMBL" id="VZTY01003661">
    <property type="protein sequence ID" value="NXU48397.1"/>
    <property type="molecule type" value="Genomic_DNA"/>
</dbReference>
<evidence type="ECO:0000313" key="5">
    <source>
        <dbReference type="Proteomes" id="UP000582182"/>
    </source>
</evidence>
<keyword evidence="5" id="KW-1185">Reference proteome</keyword>
<evidence type="ECO:0000259" key="3">
    <source>
        <dbReference type="PROSITE" id="PS50966"/>
    </source>
</evidence>
<sequence>MALETVIQELRQIFRAGHTLESCIISLAQHYQECVSKDSSDAMMSSLLHPDLHAAQVASQNLPASDTPLASQSSIQASLTTTEAQQQQPVTASLTTTEAQQQPVTAPLTPAKSPEILLQGPLVAPQVPEELKPETPQVLFQHEAVNPRASLGPSKIRKKAIENPEGDSEEETEQRRTLRDICTEPAVQLCLNEFAVMQKSMHMIGTEENALTVQLMEDSHRVDLKGMNSCSCYFNQTFQLPCRHILAALNAKKKNLQPEMLSKCWQKESGANQAEGVSADSLLEILRSAWDECSDKYISISFLMAEIRLQLNCCSEELFELRFRTLRELADSWIGPYIQVKL</sequence>
<proteinExistence type="predicted"/>
<dbReference type="InterPro" id="IPR045563">
    <property type="entry name" value="ZSWIM1/3_C"/>
</dbReference>
<dbReference type="GO" id="GO:0008270">
    <property type="term" value="F:zinc ion binding"/>
    <property type="evidence" value="ECO:0007669"/>
    <property type="project" value="UniProtKB-KW"/>
</dbReference>
<dbReference type="Proteomes" id="UP000582182">
    <property type="component" value="Unassembled WGS sequence"/>
</dbReference>
<organism evidence="4 5">
    <name type="scientific">Turnix velox</name>
    <name type="common">Little buttonquail</name>
    <dbReference type="NCBI Taxonomy" id="2529409"/>
    <lineage>
        <taxon>Eukaryota</taxon>
        <taxon>Metazoa</taxon>
        <taxon>Chordata</taxon>
        <taxon>Craniata</taxon>
        <taxon>Vertebrata</taxon>
        <taxon>Euteleostomi</taxon>
        <taxon>Archelosauria</taxon>
        <taxon>Archosauria</taxon>
        <taxon>Dinosauria</taxon>
        <taxon>Saurischia</taxon>
        <taxon>Theropoda</taxon>
        <taxon>Coelurosauria</taxon>
        <taxon>Aves</taxon>
        <taxon>Neognathae</taxon>
        <taxon>Neoaves</taxon>
        <taxon>Charadriiformes</taxon>
        <taxon>Turnicidae</taxon>
        <taxon>Turnix</taxon>
    </lineage>
</organism>
<dbReference type="PANTHER" id="PTHR31569:SF0">
    <property type="entry name" value="ZINC FINGER SWIM DOMAIN-CONTAINING PROTEIN 1"/>
    <property type="match status" value="1"/>
</dbReference>
<comment type="caution">
    <text evidence="4">The sequence shown here is derived from an EMBL/GenBank/DDBJ whole genome shotgun (WGS) entry which is preliminary data.</text>
</comment>
<feature type="region of interest" description="Disordered" evidence="2">
    <location>
        <begin position="63"/>
        <end position="112"/>
    </location>
</feature>
<reference evidence="4 5" key="1">
    <citation type="submission" date="2019-09" db="EMBL/GenBank/DDBJ databases">
        <title>Bird 10,000 Genomes (B10K) Project - Family phase.</title>
        <authorList>
            <person name="Zhang G."/>
        </authorList>
    </citation>
    <scope>NUCLEOTIDE SEQUENCE [LARGE SCALE GENOMIC DNA]</scope>
    <source>
        <strain evidence="4">B10K-DU-029-46</strain>
    </source>
</reference>